<feature type="coiled-coil region" evidence="1">
    <location>
        <begin position="350"/>
        <end position="440"/>
    </location>
</feature>
<feature type="region of interest" description="Disordered" evidence="2">
    <location>
        <begin position="48"/>
        <end position="70"/>
    </location>
</feature>
<reference evidence="3" key="1">
    <citation type="journal article" date="2021" name="Open Biol.">
        <title>Shared evolutionary footprints suggest mitochondrial oxidative damage underlies multiple complex I losses in fungi.</title>
        <authorList>
            <person name="Schikora-Tamarit M.A."/>
            <person name="Marcet-Houben M."/>
            <person name="Nosek J."/>
            <person name="Gabaldon T."/>
        </authorList>
    </citation>
    <scope>NUCLEOTIDE SEQUENCE</scope>
    <source>
        <strain evidence="3">CBS2887</strain>
    </source>
</reference>
<protein>
    <submittedName>
        <fullName evidence="3">Uncharacterized protein</fullName>
    </submittedName>
</protein>
<evidence type="ECO:0000256" key="1">
    <source>
        <dbReference type="SAM" id="Coils"/>
    </source>
</evidence>
<feature type="region of interest" description="Disordered" evidence="2">
    <location>
        <begin position="148"/>
        <end position="227"/>
    </location>
</feature>
<organism evidence="3 4">
    <name type="scientific">Wickerhamomyces pijperi</name>
    <name type="common">Yeast</name>
    <name type="synonym">Pichia pijperi</name>
    <dbReference type="NCBI Taxonomy" id="599730"/>
    <lineage>
        <taxon>Eukaryota</taxon>
        <taxon>Fungi</taxon>
        <taxon>Dikarya</taxon>
        <taxon>Ascomycota</taxon>
        <taxon>Saccharomycotina</taxon>
        <taxon>Saccharomycetes</taxon>
        <taxon>Phaffomycetales</taxon>
        <taxon>Wickerhamomycetaceae</taxon>
        <taxon>Wickerhamomyces</taxon>
    </lineage>
</organism>
<feature type="compositionally biased region" description="Polar residues" evidence="2">
    <location>
        <begin position="187"/>
        <end position="207"/>
    </location>
</feature>
<feature type="compositionally biased region" description="Polar residues" evidence="2">
    <location>
        <begin position="156"/>
        <end position="166"/>
    </location>
</feature>
<feature type="compositionally biased region" description="Basic and acidic residues" evidence="2">
    <location>
        <begin position="490"/>
        <end position="514"/>
    </location>
</feature>
<feature type="region of interest" description="Disordered" evidence="2">
    <location>
        <begin position="594"/>
        <end position="625"/>
    </location>
</feature>
<evidence type="ECO:0000313" key="3">
    <source>
        <dbReference type="EMBL" id="KAH3686499.1"/>
    </source>
</evidence>
<feature type="region of interest" description="Disordered" evidence="2">
    <location>
        <begin position="1"/>
        <end position="22"/>
    </location>
</feature>
<accession>A0A9P8QBP7</accession>
<feature type="compositionally biased region" description="Low complexity" evidence="2">
    <location>
        <begin position="604"/>
        <end position="621"/>
    </location>
</feature>
<dbReference type="Proteomes" id="UP000774326">
    <property type="component" value="Unassembled WGS sequence"/>
</dbReference>
<dbReference type="AlphaFoldDB" id="A0A9P8QBP7"/>
<reference evidence="3" key="2">
    <citation type="submission" date="2021-01" db="EMBL/GenBank/DDBJ databases">
        <authorList>
            <person name="Schikora-Tamarit M.A."/>
        </authorList>
    </citation>
    <scope>NUCLEOTIDE SEQUENCE</scope>
    <source>
        <strain evidence="3">CBS2887</strain>
    </source>
</reference>
<name>A0A9P8QBP7_WICPI</name>
<feature type="compositionally biased region" description="Polar residues" evidence="2">
    <location>
        <begin position="526"/>
        <end position="538"/>
    </location>
</feature>
<gene>
    <name evidence="3" type="ORF">WICPIJ_002516</name>
</gene>
<feature type="region of interest" description="Disordered" evidence="2">
    <location>
        <begin position="294"/>
        <end position="315"/>
    </location>
</feature>
<feature type="region of interest" description="Disordered" evidence="2">
    <location>
        <begin position="114"/>
        <end position="134"/>
    </location>
</feature>
<proteinExistence type="predicted"/>
<dbReference type="OrthoDB" id="4042536at2759"/>
<dbReference type="EMBL" id="JAEUBG010001377">
    <property type="protein sequence ID" value="KAH3686499.1"/>
    <property type="molecule type" value="Genomic_DNA"/>
</dbReference>
<sequence>MPFWSSSEPQNHHIERQSVPNTPGLASWAFQSLFSNRTPLSKYNDLNRSEQEQQEVPNDGHRYVNGNGNYTDVKERLNDTSSYRGGAYENVGSQRNDLKSSLEYDSHGRRLFGNEEDEYHSENESNIRTPAAGGRRFDETRFDYDVDTFQHRRGTGTDNILRGTTSENDELSGNDNGYRRGRRIPPLSQSRRSGTPAQTPNGSSTEPGVNRGILKNRDYNTVTPSTNRRFHEDHDLIYESGLRRSMNDENVSRDSTNGTLPGYFPGKFPSSYSEVSSGDHTTANDKKKNVFQATPSTVPLQQPLRSKSKPSNTVTDSDAQVLITTLENNNASLGHIQEDLSKLQQLPSKLKQTQSELQETKLKLSESETVITGLQTQLQATKDQLSQKKELLSKTMGHLESLGQKYYVVKKEYELTQGRLQDLSEKYQILEKTVSKTKEKADGSATKLEDKAKYEQIISQKDSEIHRMKLEESAKDHEIAQLRMDLDRMRLESEERERKEQQERDKAKENRILMEESPFLTKDSISRSNDSQSQLNKATASPLLRKTFKIHQPASVIPNSGRVYSTDKFKDDDIFDSGLQTDGDTAMLINIKPDTIMKPRNLPSSSNSSHSSDSDRYTFSSHDSIDPSMLKEETYDLLRGFKYK</sequence>
<keyword evidence="4" id="KW-1185">Reference proteome</keyword>
<comment type="caution">
    <text evidence="3">The sequence shown here is derived from an EMBL/GenBank/DDBJ whole genome shotgun (WGS) entry which is preliminary data.</text>
</comment>
<evidence type="ECO:0000256" key="2">
    <source>
        <dbReference type="SAM" id="MobiDB-lite"/>
    </source>
</evidence>
<feature type="region of interest" description="Disordered" evidence="2">
    <location>
        <begin position="490"/>
        <end position="538"/>
    </location>
</feature>
<evidence type="ECO:0000313" key="4">
    <source>
        <dbReference type="Proteomes" id="UP000774326"/>
    </source>
</evidence>
<keyword evidence="1" id="KW-0175">Coiled coil</keyword>